<evidence type="ECO:0000313" key="2">
    <source>
        <dbReference type="EMBL" id="CAE1294670.1"/>
    </source>
</evidence>
<dbReference type="Proteomes" id="UP000597762">
    <property type="component" value="Unassembled WGS sequence"/>
</dbReference>
<keyword evidence="1" id="KW-1133">Transmembrane helix</keyword>
<keyword evidence="3" id="KW-1185">Reference proteome</keyword>
<proteinExistence type="predicted"/>
<dbReference type="EMBL" id="CAHIKZ030002984">
    <property type="protein sequence ID" value="CAE1294670.1"/>
    <property type="molecule type" value="Genomic_DNA"/>
</dbReference>
<keyword evidence="1" id="KW-0472">Membrane</keyword>
<comment type="caution">
    <text evidence="2">The sequence shown here is derived from an EMBL/GenBank/DDBJ whole genome shotgun (WGS) entry which is preliminary data.</text>
</comment>
<protein>
    <submittedName>
        <fullName evidence="2">Uncharacterized protein</fullName>
    </submittedName>
</protein>
<organism evidence="2 3">
    <name type="scientific">Acanthosepion pharaonis</name>
    <name type="common">Pharaoh cuttlefish</name>
    <name type="synonym">Sepia pharaonis</name>
    <dbReference type="NCBI Taxonomy" id="158019"/>
    <lineage>
        <taxon>Eukaryota</taxon>
        <taxon>Metazoa</taxon>
        <taxon>Spiralia</taxon>
        <taxon>Lophotrochozoa</taxon>
        <taxon>Mollusca</taxon>
        <taxon>Cephalopoda</taxon>
        <taxon>Coleoidea</taxon>
        <taxon>Decapodiformes</taxon>
        <taxon>Sepiida</taxon>
        <taxon>Sepiina</taxon>
        <taxon>Sepiidae</taxon>
        <taxon>Acanthosepion</taxon>
    </lineage>
</organism>
<evidence type="ECO:0000256" key="1">
    <source>
        <dbReference type="SAM" id="Phobius"/>
    </source>
</evidence>
<keyword evidence="1" id="KW-0812">Transmembrane</keyword>
<accession>A0A812DCW1</accession>
<evidence type="ECO:0000313" key="3">
    <source>
        <dbReference type="Proteomes" id="UP000597762"/>
    </source>
</evidence>
<gene>
    <name evidence="2" type="ORF">SPHA_50508</name>
</gene>
<reference evidence="2" key="1">
    <citation type="submission" date="2021-01" db="EMBL/GenBank/DDBJ databases">
        <authorList>
            <person name="Li R."/>
            <person name="Bekaert M."/>
        </authorList>
    </citation>
    <scope>NUCLEOTIDE SEQUENCE</scope>
    <source>
        <strain evidence="2">Farmed</strain>
    </source>
</reference>
<dbReference type="OrthoDB" id="6117374at2759"/>
<feature type="transmembrane region" description="Helical" evidence="1">
    <location>
        <begin position="206"/>
        <end position="225"/>
    </location>
</feature>
<dbReference type="AlphaFoldDB" id="A0A812DCW1"/>
<name>A0A812DCW1_ACAPH</name>
<sequence>MKILLGNNSLTDKILKQLWLDKLKPHMVQIIASLPEDIDLAKIAEIADRIAGSEPATPVLSANSSTTEPADPISTLTNQISKRYFAADAARENEHSFTPLFLSSRSLHIVLPFLSHSQFLSFSFSSAALRTISFLSTRAFTLSPSNTLQVKSGPSFSKRYTCAFLLPVCSLPSSHFLDNRDVGVDLSSMSEKRKLKSDLPEVRRSVFCFFFLLLLLPSLFLFMSLSDQYSPKTRVFSGLTRS</sequence>